<proteinExistence type="predicted"/>
<gene>
    <name evidence="1" type="ORF">SAMN02982989_2611</name>
</gene>
<evidence type="ECO:0000313" key="2">
    <source>
        <dbReference type="Proteomes" id="UP000192903"/>
    </source>
</evidence>
<keyword evidence="2" id="KW-1185">Reference proteome</keyword>
<evidence type="ECO:0000313" key="1">
    <source>
        <dbReference type="EMBL" id="SMF49174.1"/>
    </source>
</evidence>
<protein>
    <submittedName>
        <fullName evidence="1">Uncharacterized protein</fullName>
    </submittedName>
</protein>
<dbReference type="EMBL" id="FXAF01000006">
    <property type="protein sequence ID" value="SMF49174.1"/>
    <property type="molecule type" value="Genomic_DNA"/>
</dbReference>
<dbReference type="AlphaFoldDB" id="A0A1X7FAX0"/>
<name>A0A1X7FAX0_9HYPH</name>
<reference evidence="2" key="1">
    <citation type="submission" date="2017-04" db="EMBL/GenBank/DDBJ databases">
        <authorList>
            <person name="Varghese N."/>
            <person name="Submissions S."/>
        </authorList>
    </citation>
    <scope>NUCLEOTIDE SEQUENCE [LARGE SCALE GENOMIC DNA]</scope>
    <source>
        <strain evidence="2">B4P</strain>
    </source>
</reference>
<dbReference type="STRING" id="464029.SAMN02982989_2611"/>
<organism evidence="1 2">
    <name type="scientific">Xaviernesmea oryzae</name>
    <dbReference type="NCBI Taxonomy" id="464029"/>
    <lineage>
        <taxon>Bacteria</taxon>
        <taxon>Pseudomonadati</taxon>
        <taxon>Pseudomonadota</taxon>
        <taxon>Alphaproteobacteria</taxon>
        <taxon>Hyphomicrobiales</taxon>
        <taxon>Rhizobiaceae</taxon>
        <taxon>Rhizobium/Agrobacterium group</taxon>
        <taxon>Xaviernesmea</taxon>
    </lineage>
</organism>
<sequence>MPFGMYVYGVVSEAATSPTVDLSSECYPDGYRPARPGYPQVKRNANWQKPHRITSIIESKAFA</sequence>
<accession>A0A1X7FAX0</accession>
<dbReference type="Proteomes" id="UP000192903">
    <property type="component" value="Unassembled WGS sequence"/>
</dbReference>